<organism evidence="2 3">
    <name type="scientific">Meripilus lineatus</name>
    <dbReference type="NCBI Taxonomy" id="2056292"/>
    <lineage>
        <taxon>Eukaryota</taxon>
        <taxon>Fungi</taxon>
        <taxon>Dikarya</taxon>
        <taxon>Basidiomycota</taxon>
        <taxon>Agaricomycotina</taxon>
        <taxon>Agaricomycetes</taxon>
        <taxon>Polyporales</taxon>
        <taxon>Meripilaceae</taxon>
        <taxon>Meripilus</taxon>
    </lineage>
</organism>
<accession>A0AAD5V3I4</accession>
<dbReference type="EMBL" id="JANAWD010000230">
    <property type="protein sequence ID" value="KAJ3483378.1"/>
    <property type="molecule type" value="Genomic_DNA"/>
</dbReference>
<sequence length="345" mass="37983">MCPWSIHPSICSCHPFHSSIYPSTLSEKRSIISHVTLVHIGHRDPSSNEGDDSGGRDHGTGIVGRGTTSGPDSHRSSLLGLPQELIDLVIDHLASDGELHALQACCLTTSAWLPRIRSHLFGVVSLVPDKFTVFEETFRNSEAKDYVRGLAIEGGTEDDDEETVPRDGELTQGLLALFTNVEILRLSQMRWGKLRVDVQGQFLRGLPTLTVLHLTDVEFPKLTDLLSLARSYSELREIHLTRVVWSVEQGPGMISRRGYSPLKDPLHLEALSVYECTSPAAFVSSLLPLGYAGELKRISLEWGELDDPTILRDLIKDAGASLRSLAIDLSWQGSSLILLFVVDST</sequence>
<dbReference type="Proteomes" id="UP001212997">
    <property type="component" value="Unassembled WGS sequence"/>
</dbReference>
<dbReference type="InterPro" id="IPR032675">
    <property type="entry name" value="LRR_dom_sf"/>
</dbReference>
<keyword evidence="3" id="KW-1185">Reference proteome</keyword>
<comment type="caution">
    <text evidence="2">The sequence shown here is derived from an EMBL/GenBank/DDBJ whole genome shotgun (WGS) entry which is preliminary data.</text>
</comment>
<evidence type="ECO:0000313" key="2">
    <source>
        <dbReference type="EMBL" id="KAJ3483378.1"/>
    </source>
</evidence>
<name>A0AAD5V3I4_9APHY</name>
<reference evidence="2" key="1">
    <citation type="submission" date="2022-07" db="EMBL/GenBank/DDBJ databases">
        <title>Genome Sequence of Physisporinus lineatus.</title>
        <authorList>
            <person name="Buettner E."/>
        </authorList>
    </citation>
    <scope>NUCLEOTIDE SEQUENCE</scope>
    <source>
        <strain evidence="2">VT162</strain>
    </source>
</reference>
<feature type="region of interest" description="Disordered" evidence="1">
    <location>
        <begin position="41"/>
        <end position="76"/>
    </location>
</feature>
<gene>
    <name evidence="2" type="ORF">NLI96_g6356</name>
</gene>
<evidence type="ECO:0000256" key="1">
    <source>
        <dbReference type="SAM" id="MobiDB-lite"/>
    </source>
</evidence>
<evidence type="ECO:0000313" key="3">
    <source>
        <dbReference type="Proteomes" id="UP001212997"/>
    </source>
</evidence>
<protein>
    <recommendedName>
        <fullName evidence="4">F-box domain-containing protein</fullName>
    </recommendedName>
</protein>
<dbReference type="SUPFAM" id="SSF52047">
    <property type="entry name" value="RNI-like"/>
    <property type="match status" value="1"/>
</dbReference>
<dbReference type="Gene3D" id="3.80.10.10">
    <property type="entry name" value="Ribonuclease Inhibitor"/>
    <property type="match status" value="1"/>
</dbReference>
<evidence type="ECO:0008006" key="4">
    <source>
        <dbReference type="Google" id="ProtNLM"/>
    </source>
</evidence>
<dbReference type="AlphaFoldDB" id="A0AAD5V3I4"/>
<proteinExistence type="predicted"/>